<dbReference type="EMBL" id="CABDUW010000737">
    <property type="protein sequence ID" value="VTJ74347.1"/>
    <property type="molecule type" value="Genomic_DNA"/>
</dbReference>
<dbReference type="EMBL" id="WJEC01001671">
    <property type="protein sequence ID" value="KAF7478252.1"/>
    <property type="molecule type" value="Genomic_DNA"/>
</dbReference>
<evidence type="ECO:0000313" key="3">
    <source>
        <dbReference type="Proteomes" id="UP000335636"/>
    </source>
</evidence>
<reference evidence="1" key="2">
    <citation type="submission" date="2020-08" db="EMBL/GenBank/DDBJ databases">
        <authorList>
            <person name="Shumante A."/>
            <person name="Zimin A.V."/>
            <person name="Puiu D."/>
            <person name="Salzberg S.L."/>
        </authorList>
    </citation>
    <scope>NUCLEOTIDE SEQUENCE</scope>
    <source>
        <strain evidence="1">WC2-LM</strain>
        <tissue evidence="1">Liver</tissue>
    </source>
</reference>
<evidence type="ECO:0000313" key="1">
    <source>
        <dbReference type="EMBL" id="KAF7478252.1"/>
    </source>
</evidence>
<name>A0A5E4BXJ3_MARMO</name>
<gene>
    <name evidence="1" type="ORF">GHT09_010713</name>
    <name evidence="2" type="ORF">MONAX_5E001041</name>
</gene>
<dbReference type="Proteomes" id="UP000335636">
    <property type="component" value="Unassembled WGS sequence"/>
</dbReference>
<accession>A0A5E4BXJ3</accession>
<dbReference type="AlphaFoldDB" id="A0A5E4BXJ3"/>
<dbReference type="Proteomes" id="UP000662637">
    <property type="component" value="Unassembled WGS sequence"/>
</dbReference>
<proteinExistence type="predicted"/>
<keyword evidence="3" id="KW-1185">Reference proteome</keyword>
<protein>
    <submittedName>
        <fullName evidence="2">Uncharacterized protein</fullName>
    </submittedName>
</protein>
<sequence>MFRGAQKDELQSEGRLKICRRAPLRVQQITGKQMGKYLRLPEPFGRTRRTYAQHSHSQENTCSHYPDRLKSLTTLHALMRLLHSVLPQLSGHRTTLKERSKRIR</sequence>
<reference evidence="2 3" key="1">
    <citation type="submission" date="2019-04" db="EMBL/GenBank/DDBJ databases">
        <authorList>
            <person name="Alioto T."/>
            <person name="Alioto T."/>
        </authorList>
    </citation>
    <scope>NUCLEOTIDE SEQUENCE [LARGE SCALE GENOMIC DNA]</scope>
</reference>
<organism evidence="2 3">
    <name type="scientific">Marmota monax</name>
    <name type="common">Woodchuck</name>
    <dbReference type="NCBI Taxonomy" id="9995"/>
    <lineage>
        <taxon>Eukaryota</taxon>
        <taxon>Metazoa</taxon>
        <taxon>Chordata</taxon>
        <taxon>Craniata</taxon>
        <taxon>Vertebrata</taxon>
        <taxon>Euteleostomi</taxon>
        <taxon>Mammalia</taxon>
        <taxon>Eutheria</taxon>
        <taxon>Euarchontoglires</taxon>
        <taxon>Glires</taxon>
        <taxon>Rodentia</taxon>
        <taxon>Sciuromorpha</taxon>
        <taxon>Sciuridae</taxon>
        <taxon>Xerinae</taxon>
        <taxon>Marmotini</taxon>
        <taxon>Marmota</taxon>
    </lineage>
</organism>
<evidence type="ECO:0000313" key="2">
    <source>
        <dbReference type="EMBL" id="VTJ74347.1"/>
    </source>
</evidence>